<comment type="caution">
    <text evidence="9">The sequence shown here is derived from an EMBL/GenBank/DDBJ whole genome shotgun (WGS) entry which is preliminary data.</text>
</comment>
<dbReference type="InterPro" id="IPR017475">
    <property type="entry name" value="EPS_sugar_tfrase"/>
</dbReference>
<feature type="transmembrane region" description="Helical" evidence="7">
    <location>
        <begin position="101"/>
        <end position="120"/>
    </location>
</feature>
<feature type="domain" description="Bacterial sugar transferase" evidence="8">
    <location>
        <begin position="274"/>
        <end position="461"/>
    </location>
</feature>
<dbReference type="InterPro" id="IPR003362">
    <property type="entry name" value="Bact_transf"/>
</dbReference>
<dbReference type="Pfam" id="PF02397">
    <property type="entry name" value="Bac_transf"/>
    <property type="match status" value="1"/>
</dbReference>
<feature type="transmembrane region" description="Helical" evidence="7">
    <location>
        <begin position="75"/>
        <end position="95"/>
    </location>
</feature>
<evidence type="ECO:0000259" key="8">
    <source>
        <dbReference type="Pfam" id="PF02397"/>
    </source>
</evidence>
<dbReference type="Pfam" id="PF13727">
    <property type="entry name" value="CoA_binding_3"/>
    <property type="match status" value="1"/>
</dbReference>
<dbReference type="AlphaFoldDB" id="A0A7W8TR65"/>
<evidence type="ECO:0000256" key="1">
    <source>
        <dbReference type="ARBA" id="ARBA00004141"/>
    </source>
</evidence>
<comment type="similarity">
    <text evidence="2">Belongs to the bacterial sugar transferase family.</text>
</comment>
<dbReference type="GO" id="GO:0016780">
    <property type="term" value="F:phosphotransferase activity, for other substituted phosphate groups"/>
    <property type="evidence" value="ECO:0007669"/>
    <property type="project" value="TreeGrafter"/>
</dbReference>
<dbReference type="Proteomes" id="UP000580797">
    <property type="component" value="Unassembled WGS sequence"/>
</dbReference>
<evidence type="ECO:0000256" key="6">
    <source>
        <dbReference type="ARBA" id="ARBA00023136"/>
    </source>
</evidence>
<dbReference type="EMBL" id="JACHDR010000001">
    <property type="protein sequence ID" value="MBB5511421.1"/>
    <property type="molecule type" value="Genomic_DNA"/>
</dbReference>
<feature type="transmembrane region" description="Helical" evidence="7">
    <location>
        <begin position="34"/>
        <end position="54"/>
    </location>
</feature>
<evidence type="ECO:0000313" key="10">
    <source>
        <dbReference type="Proteomes" id="UP000580797"/>
    </source>
</evidence>
<protein>
    <submittedName>
        <fullName evidence="9">Exopolysaccharide biosynthesis polyprenyl glycosylphosphotransferase</fullName>
    </submittedName>
</protein>
<dbReference type="NCBIfam" id="TIGR03025">
    <property type="entry name" value="EPS_sugtrans"/>
    <property type="match status" value="1"/>
</dbReference>
<keyword evidence="5 7" id="KW-1133">Transmembrane helix</keyword>
<name>A0A7W8TR65_9MICC</name>
<dbReference type="RefSeq" id="WP_183662916.1">
    <property type="nucleotide sequence ID" value="NZ_BAAARH010000009.1"/>
</dbReference>
<reference evidence="9 10" key="1">
    <citation type="submission" date="2020-08" db="EMBL/GenBank/DDBJ databases">
        <title>Sequencing the genomes of 1000 actinobacteria strains.</title>
        <authorList>
            <person name="Klenk H.-P."/>
        </authorList>
    </citation>
    <scope>NUCLEOTIDE SEQUENCE [LARGE SCALE GENOMIC DNA]</scope>
    <source>
        <strain evidence="9 10">DSM 105783</strain>
    </source>
</reference>
<keyword evidence="6 7" id="KW-0472">Membrane</keyword>
<gene>
    <name evidence="9" type="ORF">HD598_000108</name>
</gene>
<dbReference type="GO" id="GO:0016020">
    <property type="term" value="C:membrane"/>
    <property type="evidence" value="ECO:0007669"/>
    <property type="project" value="UniProtKB-SubCell"/>
</dbReference>
<evidence type="ECO:0000256" key="4">
    <source>
        <dbReference type="ARBA" id="ARBA00022692"/>
    </source>
</evidence>
<evidence type="ECO:0000256" key="5">
    <source>
        <dbReference type="ARBA" id="ARBA00022989"/>
    </source>
</evidence>
<organism evidence="9 10">
    <name type="scientific">Neomicrococcus aestuarii</name>
    <dbReference type="NCBI Taxonomy" id="556325"/>
    <lineage>
        <taxon>Bacteria</taxon>
        <taxon>Bacillati</taxon>
        <taxon>Actinomycetota</taxon>
        <taxon>Actinomycetes</taxon>
        <taxon>Micrococcales</taxon>
        <taxon>Micrococcaceae</taxon>
        <taxon>Neomicrococcus</taxon>
    </lineage>
</organism>
<comment type="subcellular location">
    <subcellularLocation>
        <location evidence="1">Membrane</location>
        <topology evidence="1">Multi-pass membrane protein</topology>
    </subcellularLocation>
</comment>
<evidence type="ECO:0000313" key="9">
    <source>
        <dbReference type="EMBL" id="MBB5511421.1"/>
    </source>
</evidence>
<proteinExistence type="inferred from homology"/>
<feature type="transmembrane region" description="Helical" evidence="7">
    <location>
        <begin position="279"/>
        <end position="300"/>
    </location>
</feature>
<keyword evidence="3 9" id="KW-0808">Transferase</keyword>
<evidence type="ECO:0000256" key="2">
    <source>
        <dbReference type="ARBA" id="ARBA00006464"/>
    </source>
</evidence>
<dbReference type="PANTHER" id="PTHR30576">
    <property type="entry name" value="COLANIC BIOSYNTHESIS UDP-GLUCOSE LIPID CARRIER TRANSFERASE"/>
    <property type="match status" value="1"/>
</dbReference>
<keyword evidence="4 7" id="KW-0812">Transmembrane</keyword>
<evidence type="ECO:0000256" key="7">
    <source>
        <dbReference type="SAM" id="Phobius"/>
    </source>
</evidence>
<dbReference type="PANTHER" id="PTHR30576:SF10">
    <property type="entry name" value="SLL5057 PROTEIN"/>
    <property type="match status" value="1"/>
</dbReference>
<accession>A0A7W8TR65</accession>
<sequence length="467" mass="51661">MLLAIIDAVAIILAMFIAQLYRFGGFAGNELQGIIEADYTVLSISIAIVWLILLDMWGTRDIKIIGMGTEEYKRIAVSSLYLFGAIAIVSYAFGIQTARGYVGLALPAGLFLLISGRWLYRRHLSRQRHAGMFQRRLMIVGGPSTVLHLYTNLTSAPEAGYEPVTAYLPGFAVHAPDGEELPIPVAGVSRDVEGILAAVEQYKVDALAISSGSMLSPRVMRSLGWELQDRGVSMIMAPALTDVAGPRIHTQPVNGLPLIHVSTPKLEGIKGFAKRGFDVLGAALGLIFLSPIFLITALSVRLDSKGPIFFHQKRVGKNGEIFYMHKFRSMNPDAEAKKAELMDQNESDGALFKMKKDPRITKVGAFIRRFSIDELPQLWNVLVGEMSIVGPRPPVPEEVQAYEKHVHRRFMVQPGITGLWQVSGRSGLSWEESVRLDLYYVENWSLIQDMVILFKTVRAVLTSDGAY</sequence>
<evidence type="ECO:0000256" key="3">
    <source>
        <dbReference type="ARBA" id="ARBA00022679"/>
    </source>
</evidence>